<evidence type="ECO:0000256" key="2">
    <source>
        <dbReference type="ARBA" id="ARBA00023043"/>
    </source>
</evidence>
<dbReference type="SMART" id="SM00248">
    <property type="entry name" value="ANK"/>
    <property type="match status" value="6"/>
</dbReference>
<protein>
    <recommendedName>
        <fullName evidence="5">PH domain-containing protein</fullName>
    </recommendedName>
</protein>
<organism evidence="6">
    <name type="scientific">Arcella intermedia</name>
    <dbReference type="NCBI Taxonomy" id="1963864"/>
    <lineage>
        <taxon>Eukaryota</taxon>
        <taxon>Amoebozoa</taxon>
        <taxon>Tubulinea</taxon>
        <taxon>Elardia</taxon>
        <taxon>Arcellinida</taxon>
        <taxon>Sphaerothecina</taxon>
        <taxon>Arcellidae</taxon>
        <taxon>Arcella</taxon>
    </lineage>
</organism>
<accession>A0A6B2KW37</accession>
<evidence type="ECO:0000256" key="1">
    <source>
        <dbReference type="ARBA" id="ARBA00022737"/>
    </source>
</evidence>
<evidence type="ECO:0000313" key="6">
    <source>
        <dbReference type="EMBL" id="NDV29024.1"/>
    </source>
</evidence>
<sequence>MGQFECVKELLKVKDIDLDLAEPKGSTPLHAASFGCHGKIVALLLGCGANPEATKKPLPGKDRGLKPREEAQGEARDVWKLHKEGGVALLQKKGYQTSVSPEVQSGRSFPFLSPKQLKKKKAVLDDIPLDVRKKLGTLLVQIDSQWKERGVVFYQVFGSNRLAAYKNDAKEPTIELEIVFNEDLSADNPPFGVTIVGQEADQKTFFVRGVIPPAAEEKETFFKASTMEEMHEWLNLLYKTCMPQSAVKVKRVDLDDLVNDKGKIIKLWNEYADKGLFVGNDVSYKKKFKDDINTLIVSIENITEPDVYYKSFRKLIQYAATLPRGDEVRDSLSWITKQPRPHDMNLILDGNGISEVGRFRTNLNKLKDTKSVPATIKKVLLKLDQLYLSYENSRGAQPRPALLRSGEARIGSRVVPEAMAKRLLDPSANTKEGIHFVVKIGKVFFKVNPTAPSYEMAVGELSRLIWRQGTALALIVKIELGDHAVVCQAATAIDGLLLRDFIREVPHLIKHLDQENYSVQYMAATLYRPLDGKLDNLIVNCEDVEVGDTVKKKLNLVSIDSDECFGDEFFACSGQTHEISCKFAVWLLPQSVQSKEYSGMMNENACNMFLQRSGEFIVISLILFLLRQNQKLNTLYDEGVITKDELLGDKMDRNPLVALLRPGESIRLLKDISKAQEVVRSNLKTLSFQKFFTAMFPIMSKFYDFARTKISPDLSNFQQIIEDIVFGFSRPLLETYKELVAFWPTIKEDLQVYTKKSSAYISERSVYPEEELEALLEAMDFSLVPESDQEEILWDVVRIPLKKFTIRNSSVFNKKHLEDLVAQQVFSHITIEGCPKINSLAVKMLTYQCKQFTSAHNVTIKIINCPNVRKVLSNERVNVLIENSKATLPLESSRLAKVTEELKNPLFPAFLGDSIEEILKGKEGEANQLIQKLKATPLSQEVNKKLMELSLANDIFLEAIEVGNLDLLIFLHHVFGKNFPEESSEREILLNVSIDFMHDKIAHFLIENTKAIRFCTFEMCAQAIRTNMLYTAASIILSDPSLLVSTDDKGNTPLLLACASTGQVSEVKEFIKLILQLDPAFYEKNNEGRTATHIAIAAKNLPLYNFLIAEGFKSDAKGLTLAIEMKHKQLISALLQTTEVDLYHLTLAMSLSDDLEYLELLLSKTKDLTQSLDSARRNILYYVENIKVATILLEKEPKLLETPGPTLHFASQIYHTSFFSSPAYIDLFRFMVKSNPAHINALTSDGLTPLTNALLRKQGGEKLVEVVGTLLELKADPTVPTQKNQPNILHLSIMTGYHDVVQRIVAAFSTPEQKKLLGTLALQGTEGFANCYLFAKSLKNLEIYTTMKDIVAAADSKAILNEETTLVTVFLPSGEKKTLEVKENGKVEDVLKMLKARGVEVDKLVCKCKNKKVAVTEKISNLKVKEIQLTQHKTLKIF</sequence>
<feature type="region of interest" description="Disordered" evidence="4">
    <location>
        <begin position="53"/>
        <end position="76"/>
    </location>
</feature>
<dbReference type="SUPFAM" id="SSF48403">
    <property type="entry name" value="Ankyrin repeat"/>
    <property type="match status" value="2"/>
</dbReference>
<evidence type="ECO:0000256" key="3">
    <source>
        <dbReference type="PROSITE-ProRule" id="PRU00023"/>
    </source>
</evidence>
<dbReference type="Pfam" id="PF00023">
    <property type="entry name" value="Ank"/>
    <property type="match status" value="1"/>
</dbReference>
<proteinExistence type="predicted"/>
<dbReference type="Gene3D" id="1.25.40.20">
    <property type="entry name" value="Ankyrin repeat-containing domain"/>
    <property type="match status" value="3"/>
</dbReference>
<name>A0A6B2KW37_9EUKA</name>
<evidence type="ECO:0000259" key="5">
    <source>
        <dbReference type="PROSITE" id="PS50003"/>
    </source>
</evidence>
<dbReference type="EMBL" id="GIBP01000055">
    <property type="protein sequence ID" value="NDV29024.1"/>
    <property type="molecule type" value="Transcribed_RNA"/>
</dbReference>
<dbReference type="PROSITE" id="PS50088">
    <property type="entry name" value="ANK_REPEAT"/>
    <property type="match status" value="1"/>
</dbReference>
<feature type="repeat" description="ANK" evidence="3">
    <location>
        <begin position="24"/>
        <end position="56"/>
    </location>
</feature>
<reference evidence="6" key="1">
    <citation type="journal article" date="2020" name="J. Eukaryot. Microbiol.">
        <title>De novo Sequencing, Assembly and Annotation of the Transcriptome for the Free-Living Testate Amoeba Arcella intermedia.</title>
        <authorList>
            <person name="Ribeiro G.M."/>
            <person name="Porfirio-Sousa A.L."/>
            <person name="Maurer-Alcala X.X."/>
            <person name="Katz L.A."/>
            <person name="Lahr D.J.G."/>
        </authorList>
    </citation>
    <scope>NUCLEOTIDE SEQUENCE</scope>
</reference>
<keyword evidence="1" id="KW-0677">Repeat</keyword>
<keyword evidence="2 3" id="KW-0040">ANK repeat</keyword>
<dbReference type="PROSITE" id="PS50003">
    <property type="entry name" value="PH_DOMAIN"/>
    <property type="match status" value="1"/>
</dbReference>
<dbReference type="PANTHER" id="PTHR24198:SF165">
    <property type="entry name" value="ANKYRIN REPEAT-CONTAINING PROTEIN-RELATED"/>
    <property type="match status" value="1"/>
</dbReference>
<dbReference type="InterPro" id="IPR002110">
    <property type="entry name" value="Ankyrin_rpt"/>
</dbReference>
<dbReference type="InterPro" id="IPR036770">
    <property type="entry name" value="Ankyrin_rpt-contain_sf"/>
</dbReference>
<feature type="domain" description="PH" evidence="5">
    <location>
        <begin position="131"/>
        <end position="242"/>
    </location>
</feature>
<dbReference type="PROSITE" id="PS50297">
    <property type="entry name" value="ANK_REP_REGION"/>
    <property type="match status" value="1"/>
</dbReference>
<evidence type="ECO:0000256" key="4">
    <source>
        <dbReference type="SAM" id="MobiDB-lite"/>
    </source>
</evidence>
<dbReference type="InterPro" id="IPR001849">
    <property type="entry name" value="PH_domain"/>
</dbReference>
<dbReference type="PANTHER" id="PTHR24198">
    <property type="entry name" value="ANKYRIN REPEAT AND PROTEIN KINASE DOMAIN-CONTAINING PROTEIN"/>
    <property type="match status" value="1"/>
</dbReference>